<dbReference type="PANTHER" id="PTHR11893">
    <property type="entry name" value="INNEXIN"/>
    <property type="match status" value="1"/>
</dbReference>
<evidence type="ECO:0000256" key="6">
    <source>
        <dbReference type="ARBA" id="ARBA00022868"/>
    </source>
</evidence>
<dbReference type="GO" id="GO:0005243">
    <property type="term" value="F:gap junction channel activity"/>
    <property type="evidence" value="ECO:0007669"/>
    <property type="project" value="TreeGrafter"/>
</dbReference>
<keyword evidence="4" id="KW-1003">Cell membrane</keyword>
<accession>A0A1I8ARH9</accession>
<organism evidence="12 13">
    <name type="scientific">Steinernema glaseri</name>
    <dbReference type="NCBI Taxonomy" id="37863"/>
    <lineage>
        <taxon>Eukaryota</taxon>
        <taxon>Metazoa</taxon>
        <taxon>Ecdysozoa</taxon>
        <taxon>Nematoda</taxon>
        <taxon>Chromadorea</taxon>
        <taxon>Rhabditida</taxon>
        <taxon>Tylenchina</taxon>
        <taxon>Panagrolaimomorpha</taxon>
        <taxon>Strongyloidoidea</taxon>
        <taxon>Steinernematidae</taxon>
        <taxon>Steinernema</taxon>
    </lineage>
</organism>
<reference evidence="13" key="1">
    <citation type="submission" date="2016-11" db="UniProtKB">
        <authorList>
            <consortium name="WormBaseParasite"/>
        </authorList>
    </citation>
    <scope>IDENTIFICATION</scope>
</reference>
<evidence type="ECO:0000256" key="4">
    <source>
        <dbReference type="ARBA" id="ARBA00022475"/>
    </source>
</evidence>
<protein>
    <submittedName>
        <fullName evidence="13">Uncharacterized protein</fullName>
    </submittedName>
</protein>
<evidence type="ECO:0000313" key="13">
    <source>
        <dbReference type="WBParaSite" id="L893_g8470.t1"/>
    </source>
</evidence>
<dbReference type="GO" id="GO:0034220">
    <property type="term" value="P:monoatomic ion transmembrane transport"/>
    <property type="evidence" value="ECO:0007669"/>
    <property type="project" value="UniProtKB-KW"/>
</dbReference>
<keyword evidence="11" id="KW-0407">Ion channel</keyword>
<keyword evidence="7" id="KW-0965">Cell junction</keyword>
<comment type="subcellular location">
    <subcellularLocation>
        <location evidence="1">Cell junction</location>
        <location evidence="1">Gap junction</location>
    </subcellularLocation>
    <subcellularLocation>
        <location evidence="2">Cell membrane</location>
        <topology evidence="2">Multi-pass membrane protein</topology>
    </subcellularLocation>
</comment>
<dbReference type="PANTHER" id="PTHR11893:SF24">
    <property type="entry name" value="INNEXIN-19"/>
    <property type="match status" value="1"/>
</dbReference>
<evidence type="ECO:0000256" key="11">
    <source>
        <dbReference type="ARBA" id="ARBA00023303"/>
    </source>
</evidence>
<evidence type="ECO:0000256" key="1">
    <source>
        <dbReference type="ARBA" id="ARBA00004610"/>
    </source>
</evidence>
<dbReference type="InterPro" id="IPR000990">
    <property type="entry name" value="Innexin"/>
</dbReference>
<dbReference type="WBParaSite" id="L893_g8470.t1">
    <property type="protein sequence ID" value="L893_g8470.t1"/>
    <property type="gene ID" value="L893_g8470"/>
</dbReference>
<keyword evidence="10" id="KW-0472">Membrane</keyword>
<keyword evidence="3" id="KW-0813">Transport</keyword>
<keyword evidence="8" id="KW-1133">Transmembrane helix</keyword>
<keyword evidence="12" id="KW-1185">Reference proteome</keyword>
<evidence type="ECO:0000256" key="2">
    <source>
        <dbReference type="ARBA" id="ARBA00004651"/>
    </source>
</evidence>
<name>A0A1I8ARH9_9BILA</name>
<evidence type="ECO:0000256" key="8">
    <source>
        <dbReference type="ARBA" id="ARBA00022989"/>
    </source>
</evidence>
<evidence type="ECO:0000256" key="7">
    <source>
        <dbReference type="ARBA" id="ARBA00022949"/>
    </source>
</evidence>
<dbReference type="GO" id="GO:0005886">
    <property type="term" value="C:plasma membrane"/>
    <property type="evidence" value="ECO:0007669"/>
    <property type="project" value="UniProtKB-SubCell"/>
</dbReference>
<dbReference type="GO" id="GO:0005921">
    <property type="term" value="C:gap junction"/>
    <property type="evidence" value="ECO:0007669"/>
    <property type="project" value="UniProtKB-SubCell"/>
</dbReference>
<evidence type="ECO:0000313" key="12">
    <source>
        <dbReference type="Proteomes" id="UP000095287"/>
    </source>
</evidence>
<evidence type="ECO:0000256" key="3">
    <source>
        <dbReference type="ARBA" id="ARBA00022448"/>
    </source>
</evidence>
<keyword evidence="6" id="KW-0303">Gap junction</keyword>
<evidence type="ECO:0000256" key="9">
    <source>
        <dbReference type="ARBA" id="ARBA00023065"/>
    </source>
</evidence>
<evidence type="ECO:0000256" key="5">
    <source>
        <dbReference type="ARBA" id="ARBA00022692"/>
    </source>
</evidence>
<keyword evidence="5" id="KW-0812">Transmembrane</keyword>
<sequence>MSTLFWLSKVLLSVEKTEYILRFMQIADGSERQKRRAKPSQEQSPLTVIRQNPQLLRRFIDDFLKSDGVFTLRLIGNHAGEFVVIEIVKCLWREFCARNWGDMEVVMANSEQNNHKTVEAVELCGHRRKRRFDEQTHGAMISQEEQLQIRFSTTQRFLCLLHDLRRAHCSIQEEVALEMELSKEVATLLNPLGGGCIHPHPDKTVKKERQKMKIIF</sequence>
<keyword evidence="9" id="KW-0406">Ion transport</keyword>
<dbReference type="Proteomes" id="UP000095287">
    <property type="component" value="Unplaced"/>
</dbReference>
<proteinExistence type="predicted"/>
<evidence type="ECO:0000256" key="10">
    <source>
        <dbReference type="ARBA" id="ARBA00023136"/>
    </source>
</evidence>
<dbReference type="AlphaFoldDB" id="A0A1I8ARH9"/>